<sequence>MPLKPYLSEGLVVESEHTHTTLRVFAGDRRCFVCQVTAAGITTARITNAVALGPFEPRTWRVIKNWLLDQGYTEATFERSDGRVKRLKAGKHV</sequence>
<proteinExistence type="predicted"/>
<dbReference type="AlphaFoldDB" id="A0A939ING3"/>
<keyword evidence="2" id="KW-1185">Reference proteome</keyword>
<evidence type="ECO:0000313" key="1">
    <source>
        <dbReference type="EMBL" id="MBN7824790.1"/>
    </source>
</evidence>
<organism evidence="1 2">
    <name type="scientific">Bowmanella dokdonensis</name>
    <dbReference type="NCBI Taxonomy" id="751969"/>
    <lineage>
        <taxon>Bacteria</taxon>
        <taxon>Pseudomonadati</taxon>
        <taxon>Pseudomonadota</taxon>
        <taxon>Gammaproteobacteria</taxon>
        <taxon>Alteromonadales</taxon>
        <taxon>Alteromonadaceae</taxon>
        <taxon>Bowmanella</taxon>
    </lineage>
</organism>
<evidence type="ECO:0000313" key="2">
    <source>
        <dbReference type="Proteomes" id="UP000664654"/>
    </source>
</evidence>
<accession>A0A939ING3</accession>
<dbReference type="EMBL" id="JAFKCV010000003">
    <property type="protein sequence ID" value="MBN7824790.1"/>
    <property type="molecule type" value="Genomic_DNA"/>
</dbReference>
<dbReference type="Proteomes" id="UP000664654">
    <property type="component" value="Unassembled WGS sequence"/>
</dbReference>
<comment type="caution">
    <text evidence="1">The sequence shown here is derived from an EMBL/GenBank/DDBJ whole genome shotgun (WGS) entry which is preliminary data.</text>
</comment>
<dbReference type="RefSeq" id="WP_206572913.1">
    <property type="nucleotide sequence ID" value="NZ_JAFKCV010000003.1"/>
</dbReference>
<name>A0A939ING3_9ALTE</name>
<reference evidence="1" key="1">
    <citation type="submission" date="2021-03" db="EMBL/GenBank/DDBJ databases">
        <title>novel species isolated from a fishpond in China.</title>
        <authorList>
            <person name="Lu H."/>
            <person name="Cai Z."/>
        </authorList>
    </citation>
    <scope>NUCLEOTIDE SEQUENCE</scope>
    <source>
        <strain evidence="1">JCM 30855</strain>
    </source>
</reference>
<protein>
    <submittedName>
        <fullName evidence="1">Uncharacterized protein</fullName>
    </submittedName>
</protein>
<gene>
    <name evidence="1" type="ORF">J0A66_06070</name>
</gene>